<name>A0A0G2HUE6_9PEZI</name>
<evidence type="ECO:0000313" key="2">
    <source>
        <dbReference type="EMBL" id="KKY31705.1"/>
    </source>
</evidence>
<feature type="region of interest" description="Disordered" evidence="1">
    <location>
        <begin position="159"/>
        <end position="199"/>
    </location>
</feature>
<comment type="caution">
    <text evidence="2">The sequence shown here is derived from an EMBL/GenBank/DDBJ whole genome shotgun (WGS) entry which is preliminary data.</text>
</comment>
<accession>A0A0G2HUE6</accession>
<evidence type="ECO:0000313" key="3">
    <source>
        <dbReference type="Proteomes" id="UP000034680"/>
    </source>
</evidence>
<dbReference type="OrthoDB" id="10254945at2759"/>
<dbReference type="EMBL" id="LCUC01000365">
    <property type="protein sequence ID" value="KKY31705.1"/>
    <property type="molecule type" value="Genomic_DNA"/>
</dbReference>
<keyword evidence="3" id="KW-1185">Reference proteome</keyword>
<feature type="region of interest" description="Disordered" evidence="1">
    <location>
        <begin position="540"/>
        <end position="567"/>
    </location>
</feature>
<reference evidence="2 3" key="2">
    <citation type="submission" date="2015-05" db="EMBL/GenBank/DDBJ databases">
        <authorList>
            <person name="Morales-Cruz A."/>
            <person name="Amrine K.C."/>
            <person name="Cantu D."/>
        </authorList>
    </citation>
    <scope>NUCLEOTIDE SEQUENCE [LARGE SCALE GENOMIC DNA]</scope>
    <source>
        <strain evidence="2">DA912</strain>
    </source>
</reference>
<gene>
    <name evidence="2" type="ORF">UCDDA912_g08338</name>
</gene>
<protein>
    <submittedName>
        <fullName evidence="2">Putative cytochrome b5-like heme steroid binding domain-containing protein</fullName>
    </submittedName>
</protein>
<organism evidence="2 3">
    <name type="scientific">Diaporthe ampelina</name>
    <dbReference type="NCBI Taxonomy" id="1214573"/>
    <lineage>
        <taxon>Eukaryota</taxon>
        <taxon>Fungi</taxon>
        <taxon>Dikarya</taxon>
        <taxon>Ascomycota</taxon>
        <taxon>Pezizomycotina</taxon>
        <taxon>Sordariomycetes</taxon>
        <taxon>Sordariomycetidae</taxon>
        <taxon>Diaporthales</taxon>
        <taxon>Diaporthaceae</taxon>
        <taxon>Diaporthe</taxon>
    </lineage>
</organism>
<proteinExistence type="predicted"/>
<sequence>MWTKPLLDKHPIGWFCDAVCYLMLAVMPRRDHKDTSERLRIPQNCWSPSNEARRHAQSKNRAPWVVDTVSAKRFGTLKTTIAERHVPISAGGELGNRKTLLEKLKGEVAQRELDSRVPRDIVDAFWVALNQAEADARVTDEYDWLPSFDFGLRGWRSKASQSHSGTAPASPAAEYNGPAPQQYTDGENAPRAPSPAGEVGNHRFRTDLWALVDDGRSGFDIYDVTDAVLQRRTTHDNTLNITSFLEKSYLGLKARPEFQQELKESHEPLGKLIRPLRREEIAERDGEFGRPFWIILGQDVFDITAFPFESTAQRIMLRSNPGGNPMHAIDEDDTVTPEQVFDDLWPYRKPVHKEGDCLIIFHGMVYDLTPVDARMVYGWKGIQETTQSLRGTDASEKVMADLVVDVPDALLDLISRRELIVAKTPPPLPEVTPEQLALNDGSVMEISEGMASSNLAQLPPVRRPVWVGHGWNVYDLTGKSFNRKLHKKFYLQDTALWEYGEDNLREPIESYKGQTIPTGPFSRRLEQEFSHRVVGVLVQSKRPAKRVAGDDQGGQGESESPSKRRAM</sequence>
<dbReference type="AlphaFoldDB" id="A0A0G2HUE6"/>
<evidence type="ECO:0000256" key="1">
    <source>
        <dbReference type="SAM" id="MobiDB-lite"/>
    </source>
</evidence>
<dbReference type="Proteomes" id="UP000034680">
    <property type="component" value="Unassembled WGS sequence"/>
</dbReference>
<reference evidence="2 3" key="1">
    <citation type="submission" date="2015-05" db="EMBL/GenBank/DDBJ databases">
        <title>Distinctive expansion of gene families associated with plant cell wall degradation and secondary metabolism in the genomes of grapevine trunk pathogens.</title>
        <authorList>
            <person name="Lawrence D.P."/>
            <person name="Travadon R."/>
            <person name="Rolshausen P.E."/>
            <person name="Baumgartner K."/>
        </authorList>
    </citation>
    <scope>NUCLEOTIDE SEQUENCE [LARGE SCALE GENOMIC DNA]</scope>
    <source>
        <strain evidence="2">DA912</strain>
    </source>
</reference>